<keyword evidence="1" id="KW-1133">Transmembrane helix</keyword>
<keyword evidence="1" id="KW-0812">Transmembrane</keyword>
<name>A0A1I0HAF9_9FIRM</name>
<gene>
    <name evidence="2" type="ORF">SAMN04487771_10472</name>
</gene>
<dbReference type="AlphaFoldDB" id="A0A1I0HAF9"/>
<dbReference type="Proteomes" id="UP000199820">
    <property type="component" value="Unassembled WGS sequence"/>
</dbReference>
<reference evidence="2 3" key="1">
    <citation type="submission" date="2016-10" db="EMBL/GenBank/DDBJ databases">
        <authorList>
            <person name="de Groot N.N."/>
        </authorList>
    </citation>
    <scope>NUCLEOTIDE SEQUENCE [LARGE SCALE GENOMIC DNA]</scope>
    <source>
        <strain evidence="2 3">KH1P1</strain>
    </source>
</reference>
<feature type="transmembrane region" description="Helical" evidence="1">
    <location>
        <begin position="43"/>
        <end position="64"/>
    </location>
</feature>
<evidence type="ECO:0000313" key="2">
    <source>
        <dbReference type="EMBL" id="SET80805.1"/>
    </source>
</evidence>
<proteinExistence type="predicted"/>
<evidence type="ECO:0008006" key="4">
    <source>
        <dbReference type="Google" id="ProtNLM"/>
    </source>
</evidence>
<dbReference type="RefSeq" id="WP_074650148.1">
    <property type="nucleotide sequence ID" value="NZ_FOIL01000047.1"/>
</dbReference>
<keyword evidence="1" id="KW-0472">Membrane</keyword>
<organism evidence="2 3">
    <name type="scientific">[Clostridium] aminophilum</name>
    <dbReference type="NCBI Taxonomy" id="1526"/>
    <lineage>
        <taxon>Bacteria</taxon>
        <taxon>Bacillati</taxon>
        <taxon>Bacillota</taxon>
        <taxon>Clostridia</taxon>
        <taxon>Lachnospirales</taxon>
        <taxon>Lachnospiraceae</taxon>
    </lineage>
</organism>
<accession>A0A1I0HAF9</accession>
<dbReference type="OrthoDB" id="2084379at2"/>
<dbReference type="EMBL" id="FOIL01000047">
    <property type="protein sequence ID" value="SET80805.1"/>
    <property type="molecule type" value="Genomic_DNA"/>
</dbReference>
<sequence>MSNKILGSDERNGLIAVEMTHTRETLTGLARMQCDLFRGKEQVLRVVISLALIGFGTVSMPNWWSYLLMAVGGCHLTAKYVSANHSANKLISAIEASGQGYPSTRLEFYRDGFAVFALPDHGKEAGPIPYEEIRAVGEDSGNYYIFRDVRGGWVVPRSALGDREKEWRERIESGTGKRIHTPKIPGKELAVRLHNRR</sequence>
<keyword evidence="3" id="KW-1185">Reference proteome</keyword>
<evidence type="ECO:0000256" key="1">
    <source>
        <dbReference type="SAM" id="Phobius"/>
    </source>
</evidence>
<evidence type="ECO:0000313" key="3">
    <source>
        <dbReference type="Proteomes" id="UP000199820"/>
    </source>
</evidence>
<protein>
    <recommendedName>
        <fullName evidence="4">YcxB-like protein</fullName>
    </recommendedName>
</protein>